<keyword evidence="1" id="KW-0489">Methyltransferase</keyword>
<dbReference type="EMBL" id="JAHCVK010000001">
    <property type="protein sequence ID" value="MBT0652446.1"/>
    <property type="molecule type" value="Genomic_DNA"/>
</dbReference>
<evidence type="ECO:0000313" key="1">
    <source>
        <dbReference type="EMBL" id="MBT0652446.1"/>
    </source>
</evidence>
<dbReference type="CDD" id="cd02440">
    <property type="entry name" value="AdoMet_MTases"/>
    <property type="match status" value="1"/>
</dbReference>
<comment type="caution">
    <text evidence="1">The sequence shown here is derived from an EMBL/GenBank/DDBJ whole genome shotgun (WGS) entry which is preliminary data.</text>
</comment>
<sequence length="266" mass="29793">MYDFSRCKLCATNAASPTYKLKKTTVYACAACGFHFIDHLDTMPSGTSGDASPALDQKAWDYIEGKLPANGNQLRQNLLLVKRHLSLSGTHCLDIGAGAGLFAHLLAEAGASVHGIEPQGVFREFAQRKFGIELNGETIDARHWQEGFAGYFDLVTLWDVLEHVNFPAETLRNAYNVTKPGGWLFLDTPRRDALFYRIGEWSYRASGGTNPLFLESLYSPLPFRHKQMFTLRQLLQLVETIGFSVVRVHSSPFRPQNKIVLVCRKP</sequence>
<dbReference type="GO" id="GO:0032259">
    <property type="term" value="P:methylation"/>
    <property type="evidence" value="ECO:0007669"/>
    <property type="project" value="UniProtKB-KW"/>
</dbReference>
<dbReference type="PANTHER" id="PTHR43861:SF6">
    <property type="entry name" value="METHYLTRANSFERASE TYPE 11"/>
    <property type="match status" value="1"/>
</dbReference>
<dbReference type="RefSeq" id="WP_214174388.1">
    <property type="nucleotide sequence ID" value="NZ_JAHCVK010000001.1"/>
</dbReference>
<gene>
    <name evidence="1" type="ORF">KI810_05215</name>
</gene>
<keyword evidence="2" id="KW-1185">Reference proteome</keyword>
<organism evidence="1 2">
    <name type="scientific">Geomobilimonas luticola</name>
    <dbReference type="NCBI Taxonomy" id="1114878"/>
    <lineage>
        <taxon>Bacteria</taxon>
        <taxon>Pseudomonadati</taxon>
        <taxon>Thermodesulfobacteriota</taxon>
        <taxon>Desulfuromonadia</taxon>
        <taxon>Geobacterales</taxon>
        <taxon>Geobacteraceae</taxon>
        <taxon>Geomobilimonas</taxon>
    </lineage>
</organism>
<dbReference type="InterPro" id="IPR029063">
    <property type="entry name" value="SAM-dependent_MTases_sf"/>
</dbReference>
<name>A0ABS5SAQ9_9BACT</name>
<dbReference type="PANTHER" id="PTHR43861">
    <property type="entry name" value="TRANS-ACONITATE 2-METHYLTRANSFERASE-RELATED"/>
    <property type="match status" value="1"/>
</dbReference>
<evidence type="ECO:0000313" key="2">
    <source>
        <dbReference type="Proteomes" id="UP000756860"/>
    </source>
</evidence>
<protein>
    <submittedName>
        <fullName evidence="1">Methyltransferase domain-containing protein</fullName>
    </submittedName>
</protein>
<reference evidence="1 2" key="1">
    <citation type="submission" date="2021-05" db="EMBL/GenBank/DDBJ databases">
        <title>The draft genome of Geobacter luticola JCM 17780.</title>
        <authorList>
            <person name="Xu Z."/>
            <person name="Masuda Y."/>
            <person name="Itoh H."/>
            <person name="Senoo K."/>
        </authorList>
    </citation>
    <scope>NUCLEOTIDE SEQUENCE [LARGE SCALE GENOMIC DNA]</scope>
    <source>
        <strain evidence="1 2">JCM 17780</strain>
    </source>
</reference>
<dbReference type="Gene3D" id="3.40.50.150">
    <property type="entry name" value="Vaccinia Virus protein VP39"/>
    <property type="match status" value="1"/>
</dbReference>
<accession>A0ABS5SAQ9</accession>
<proteinExistence type="predicted"/>
<dbReference type="Pfam" id="PF13489">
    <property type="entry name" value="Methyltransf_23"/>
    <property type="match status" value="1"/>
</dbReference>
<dbReference type="Proteomes" id="UP000756860">
    <property type="component" value="Unassembled WGS sequence"/>
</dbReference>
<dbReference type="SUPFAM" id="SSF53335">
    <property type="entry name" value="S-adenosyl-L-methionine-dependent methyltransferases"/>
    <property type="match status" value="1"/>
</dbReference>
<dbReference type="GO" id="GO:0008168">
    <property type="term" value="F:methyltransferase activity"/>
    <property type="evidence" value="ECO:0007669"/>
    <property type="project" value="UniProtKB-KW"/>
</dbReference>
<keyword evidence="1" id="KW-0808">Transferase</keyword>